<protein>
    <submittedName>
        <fullName evidence="1">Uncharacterized protein</fullName>
    </submittedName>
</protein>
<keyword evidence="2" id="KW-1185">Reference proteome</keyword>
<accession>A0ABQ3VGY1</accession>
<dbReference type="Proteomes" id="UP000635565">
    <property type="component" value="Unassembled WGS sequence"/>
</dbReference>
<dbReference type="EMBL" id="BNJJ01000008">
    <property type="protein sequence ID" value="GHO85192.1"/>
    <property type="molecule type" value="Genomic_DNA"/>
</dbReference>
<gene>
    <name evidence="1" type="ORF">KSZ_31980</name>
</gene>
<comment type="caution">
    <text evidence="1">The sequence shown here is derived from an EMBL/GenBank/DDBJ whole genome shotgun (WGS) entry which is preliminary data.</text>
</comment>
<dbReference type="RefSeq" id="WP_201362857.1">
    <property type="nucleotide sequence ID" value="NZ_BNJJ01000008.1"/>
</dbReference>
<evidence type="ECO:0000313" key="2">
    <source>
        <dbReference type="Proteomes" id="UP000635565"/>
    </source>
</evidence>
<proteinExistence type="predicted"/>
<organism evidence="1 2">
    <name type="scientific">Dictyobacter formicarum</name>
    <dbReference type="NCBI Taxonomy" id="2778368"/>
    <lineage>
        <taxon>Bacteria</taxon>
        <taxon>Bacillati</taxon>
        <taxon>Chloroflexota</taxon>
        <taxon>Ktedonobacteria</taxon>
        <taxon>Ktedonobacterales</taxon>
        <taxon>Dictyobacteraceae</taxon>
        <taxon>Dictyobacter</taxon>
    </lineage>
</organism>
<evidence type="ECO:0000313" key="1">
    <source>
        <dbReference type="EMBL" id="GHO85192.1"/>
    </source>
</evidence>
<sequence length="131" mass="14696">MIQLRIEPGQGISVKGMPVLRRLKRRKYVNVECLTGNEPVIRITETTAVGGQIDCVTAGALKIFWSLPVDPKEQDDVLWGVPEGNSFEADGTTFAMPENTLMLSRKDCDPQKLRLSMEKLLLAIEDYLRYG</sequence>
<name>A0ABQ3VGY1_9CHLR</name>
<reference evidence="1 2" key="1">
    <citation type="journal article" date="2021" name="Int. J. Syst. Evol. Microbiol.">
        <title>Reticulibacter mediterranei gen. nov., sp. nov., within the new family Reticulibacteraceae fam. nov., and Ktedonospora formicarum gen. nov., sp. nov., Ktedonobacter robiniae sp. nov., Dictyobacter formicarum sp. nov. and Dictyobacter arantiisoli sp. nov., belonging to the class Ktedonobacteria.</title>
        <authorList>
            <person name="Yabe S."/>
            <person name="Zheng Y."/>
            <person name="Wang C.M."/>
            <person name="Sakai Y."/>
            <person name="Abe K."/>
            <person name="Yokota A."/>
            <person name="Donadio S."/>
            <person name="Cavaletti L."/>
            <person name="Monciardini P."/>
        </authorList>
    </citation>
    <scope>NUCLEOTIDE SEQUENCE [LARGE SCALE GENOMIC DNA]</scope>
    <source>
        <strain evidence="1 2">SOSP1-9</strain>
    </source>
</reference>